<keyword evidence="5" id="KW-0699">rRNA-binding</keyword>
<comment type="function">
    <text evidence="5">This is 1 of the proteins that bind and probably mediate the attachment of the 5S RNA into the large ribosomal subunit, where it forms part of the central protuberance. In the 70S ribosome it contacts protein S13 of the 30S subunit (bridge B1b), connecting the 2 subunits; this bridge is implicated in subunit movement. Contacts the P site tRNA; the 5S rRNA and some of its associated proteins might help stabilize positioning of ribosome-bound tRNAs.</text>
</comment>
<evidence type="ECO:0000256" key="5">
    <source>
        <dbReference type="HAMAP-Rule" id="MF_01333"/>
    </source>
</evidence>
<dbReference type="FunFam" id="3.30.1440.10:FF:000001">
    <property type="entry name" value="50S ribosomal protein L5"/>
    <property type="match status" value="1"/>
</dbReference>
<dbReference type="NCBIfam" id="NF000585">
    <property type="entry name" value="PRK00010.1"/>
    <property type="match status" value="1"/>
</dbReference>
<dbReference type="GO" id="GO:1990904">
    <property type="term" value="C:ribonucleoprotein complex"/>
    <property type="evidence" value="ECO:0007669"/>
    <property type="project" value="UniProtKB-KW"/>
</dbReference>
<dbReference type="GO" id="GO:0019843">
    <property type="term" value="F:rRNA binding"/>
    <property type="evidence" value="ECO:0007669"/>
    <property type="project" value="UniProtKB-UniRule"/>
</dbReference>
<keyword evidence="3 5" id="KW-0687">Ribonucleoprotein</keyword>
<dbReference type="InterPro" id="IPR031310">
    <property type="entry name" value="Ribosomal_uL5_N"/>
</dbReference>
<accession>A0A5C6D041</accession>
<dbReference type="GO" id="GO:0000049">
    <property type="term" value="F:tRNA binding"/>
    <property type="evidence" value="ECO:0007669"/>
    <property type="project" value="UniProtKB-UniRule"/>
</dbReference>
<dbReference type="OrthoDB" id="9806626at2"/>
<dbReference type="RefSeq" id="WP_146447566.1">
    <property type="nucleotide sequence ID" value="NZ_SJPS01000001.1"/>
</dbReference>
<proteinExistence type="inferred from homology"/>
<name>A0A5C6D041_9BACT</name>
<evidence type="ECO:0000259" key="8">
    <source>
        <dbReference type="Pfam" id="PF00673"/>
    </source>
</evidence>
<keyword evidence="10" id="KW-1185">Reference proteome</keyword>
<evidence type="ECO:0000313" key="10">
    <source>
        <dbReference type="Proteomes" id="UP000318437"/>
    </source>
</evidence>
<dbReference type="AlphaFoldDB" id="A0A5C6D041"/>
<comment type="similarity">
    <text evidence="1 5 6">Belongs to the universal ribosomal protein uL5 family.</text>
</comment>
<dbReference type="InterPro" id="IPR031309">
    <property type="entry name" value="Ribosomal_uL5_C"/>
</dbReference>
<dbReference type="SUPFAM" id="SSF55282">
    <property type="entry name" value="RL5-like"/>
    <property type="match status" value="1"/>
</dbReference>
<dbReference type="GO" id="GO:0005840">
    <property type="term" value="C:ribosome"/>
    <property type="evidence" value="ECO:0007669"/>
    <property type="project" value="UniProtKB-KW"/>
</dbReference>
<dbReference type="Proteomes" id="UP000318437">
    <property type="component" value="Unassembled WGS sequence"/>
</dbReference>
<comment type="caution">
    <text evidence="9">The sequence shown here is derived from an EMBL/GenBank/DDBJ whole genome shotgun (WGS) entry which is preliminary data.</text>
</comment>
<dbReference type="Pfam" id="PF00281">
    <property type="entry name" value="Ribosomal_L5"/>
    <property type="match status" value="1"/>
</dbReference>
<dbReference type="EMBL" id="SJPS01000001">
    <property type="protein sequence ID" value="TWU29555.1"/>
    <property type="molecule type" value="Genomic_DNA"/>
</dbReference>
<evidence type="ECO:0000256" key="6">
    <source>
        <dbReference type="RuleBase" id="RU003930"/>
    </source>
</evidence>
<evidence type="ECO:0000259" key="7">
    <source>
        <dbReference type="Pfam" id="PF00281"/>
    </source>
</evidence>
<dbReference type="InterPro" id="IPR022803">
    <property type="entry name" value="Ribosomal_uL5_dom_sf"/>
</dbReference>
<gene>
    <name evidence="5 9" type="primary">rplE</name>
    <name evidence="9" type="ORF">Pla144_03330</name>
</gene>
<reference evidence="9 10" key="1">
    <citation type="submission" date="2019-02" db="EMBL/GenBank/DDBJ databases">
        <title>Deep-cultivation of Planctomycetes and their phenomic and genomic characterization uncovers novel biology.</title>
        <authorList>
            <person name="Wiegand S."/>
            <person name="Jogler M."/>
            <person name="Boedeker C."/>
            <person name="Pinto D."/>
            <person name="Vollmers J."/>
            <person name="Rivas-Marin E."/>
            <person name="Kohn T."/>
            <person name="Peeters S.H."/>
            <person name="Heuer A."/>
            <person name="Rast P."/>
            <person name="Oberbeckmann S."/>
            <person name="Bunk B."/>
            <person name="Jeske O."/>
            <person name="Meyerdierks A."/>
            <person name="Storesund J.E."/>
            <person name="Kallscheuer N."/>
            <person name="Luecker S."/>
            <person name="Lage O.M."/>
            <person name="Pohl T."/>
            <person name="Merkel B.J."/>
            <person name="Hornburger P."/>
            <person name="Mueller R.-W."/>
            <person name="Bruemmer F."/>
            <person name="Labrenz M."/>
            <person name="Spormann A.M."/>
            <person name="Op Den Camp H."/>
            <person name="Overmann J."/>
            <person name="Amann R."/>
            <person name="Jetten M.S.M."/>
            <person name="Mascher T."/>
            <person name="Medema M.H."/>
            <person name="Devos D.P."/>
            <person name="Kaster A.-K."/>
            <person name="Ovreas L."/>
            <person name="Rohde M."/>
            <person name="Galperin M.Y."/>
            <person name="Jogler C."/>
        </authorList>
    </citation>
    <scope>NUCLEOTIDE SEQUENCE [LARGE SCALE GENOMIC DNA]</scope>
    <source>
        <strain evidence="9 10">Pla144</strain>
    </source>
</reference>
<keyword evidence="5" id="KW-0820">tRNA-binding</keyword>
<dbReference type="GO" id="GO:0006412">
    <property type="term" value="P:translation"/>
    <property type="evidence" value="ECO:0007669"/>
    <property type="project" value="UniProtKB-UniRule"/>
</dbReference>
<evidence type="ECO:0000256" key="1">
    <source>
        <dbReference type="ARBA" id="ARBA00008553"/>
    </source>
</evidence>
<organism evidence="9 10">
    <name type="scientific">Bythopirellula polymerisocia</name>
    <dbReference type="NCBI Taxonomy" id="2528003"/>
    <lineage>
        <taxon>Bacteria</taxon>
        <taxon>Pseudomonadati</taxon>
        <taxon>Planctomycetota</taxon>
        <taxon>Planctomycetia</taxon>
        <taxon>Pirellulales</taxon>
        <taxon>Lacipirellulaceae</taxon>
        <taxon>Bythopirellula</taxon>
    </lineage>
</organism>
<evidence type="ECO:0000313" key="9">
    <source>
        <dbReference type="EMBL" id="TWU29555.1"/>
    </source>
</evidence>
<comment type="subunit">
    <text evidence="5">Part of the 50S ribosomal subunit; part of the 5S rRNA/L5/L18/L25 subcomplex. Contacts the 5S rRNA and the P site tRNA. Forms a bridge to the 30S subunit in the 70S ribosome.</text>
</comment>
<evidence type="ECO:0000256" key="2">
    <source>
        <dbReference type="ARBA" id="ARBA00022980"/>
    </source>
</evidence>
<dbReference type="Pfam" id="PF00673">
    <property type="entry name" value="Ribosomal_L5_C"/>
    <property type="match status" value="1"/>
</dbReference>
<dbReference type="PROSITE" id="PS00358">
    <property type="entry name" value="RIBOSOMAL_L5"/>
    <property type="match status" value="1"/>
</dbReference>
<keyword evidence="5" id="KW-0694">RNA-binding</keyword>
<dbReference type="PIRSF" id="PIRSF002161">
    <property type="entry name" value="Ribosomal_L5"/>
    <property type="match status" value="1"/>
</dbReference>
<keyword evidence="2 5" id="KW-0689">Ribosomal protein</keyword>
<feature type="domain" description="Large ribosomal subunit protein uL5 N-terminal" evidence="7">
    <location>
        <begin position="25"/>
        <end position="81"/>
    </location>
</feature>
<evidence type="ECO:0000256" key="3">
    <source>
        <dbReference type="ARBA" id="ARBA00023274"/>
    </source>
</evidence>
<dbReference type="GO" id="GO:0003735">
    <property type="term" value="F:structural constituent of ribosome"/>
    <property type="evidence" value="ECO:0007669"/>
    <property type="project" value="InterPro"/>
</dbReference>
<dbReference type="PANTHER" id="PTHR11994">
    <property type="entry name" value="60S RIBOSOMAL PROTEIN L11-RELATED"/>
    <property type="match status" value="1"/>
</dbReference>
<feature type="domain" description="Large ribosomal subunit protein uL5 C-terminal" evidence="8">
    <location>
        <begin position="85"/>
        <end position="178"/>
    </location>
</feature>
<dbReference type="InterPro" id="IPR020929">
    <property type="entry name" value="Ribosomal_uL5_CS"/>
</dbReference>
<evidence type="ECO:0000256" key="4">
    <source>
        <dbReference type="ARBA" id="ARBA00035245"/>
    </source>
</evidence>
<dbReference type="HAMAP" id="MF_01333_B">
    <property type="entry name" value="Ribosomal_uL5_B"/>
    <property type="match status" value="1"/>
</dbReference>
<dbReference type="Gene3D" id="3.30.1440.10">
    <property type="match status" value="1"/>
</dbReference>
<protein>
    <recommendedName>
        <fullName evidence="4 5">Large ribosomal subunit protein uL5</fullName>
    </recommendedName>
</protein>
<dbReference type="InterPro" id="IPR020930">
    <property type="entry name" value="Ribosomal_uL5_bac-type"/>
</dbReference>
<dbReference type="InterPro" id="IPR002132">
    <property type="entry name" value="Ribosomal_uL5"/>
</dbReference>
<sequence length="186" mass="20947">MTARLQEQYVKEILPSLADKLGRTNQHSLPKLQKIVVSMGVGSAISDKKHMEDALSALTEISGQKPMVCRARKSVAAFRLREGSPIGCKVTLRGRRMYEFLDRLISIVLPRVRDFRGLNPKAFDKQGNYSLGLNEQLVFPELNPDKYSRPQGMNIALCCSTNSDNESRELLSGFGMPFRTEEEKNK</sequence>